<dbReference type="EMBL" id="LAJE02000278">
    <property type="protein sequence ID" value="OEO29571.1"/>
    <property type="molecule type" value="Genomic_DNA"/>
</dbReference>
<name>A0A1E5XLU4_9HYPH</name>
<evidence type="ECO:0008006" key="4">
    <source>
        <dbReference type="Google" id="ProtNLM"/>
    </source>
</evidence>
<dbReference type="AlphaFoldDB" id="A0A1E5XLU4"/>
<keyword evidence="1" id="KW-0732">Signal</keyword>
<reference evidence="2 3" key="1">
    <citation type="journal article" date="2015" name="Genome Announc.">
        <title>Genome Assemblies of Three Soil-Associated Devosia species: D. insulae, D. limi, and D. soli.</title>
        <authorList>
            <person name="Hassan Y.I."/>
            <person name="Lepp D."/>
            <person name="Zhou T."/>
        </authorList>
    </citation>
    <scope>NUCLEOTIDE SEQUENCE [LARGE SCALE GENOMIC DNA]</scope>
    <source>
        <strain evidence="2 3">DS-56</strain>
    </source>
</reference>
<dbReference type="Gene3D" id="2.40.160.20">
    <property type="match status" value="1"/>
</dbReference>
<gene>
    <name evidence="2" type="ORF">VW23_024930</name>
</gene>
<organism evidence="2 3">
    <name type="scientific">Devosia insulae DS-56</name>
    <dbReference type="NCBI Taxonomy" id="1116389"/>
    <lineage>
        <taxon>Bacteria</taxon>
        <taxon>Pseudomonadati</taxon>
        <taxon>Pseudomonadota</taxon>
        <taxon>Alphaproteobacteria</taxon>
        <taxon>Hyphomicrobiales</taxon>
        <taxon>Devosiaceae</taxon>
        <taxon>Devosia</taxon>
    </lineage>
</organism>
<dbReference type="SUPFAM" id="SSF56925">
    <property type="entry name" value="OMPA-like"/>
    <property type="match status" value="1"/>
</dbReference>
<dbReference type="Proteomes" id="UP000095463">
    <property type="component" value="Unassembled WGS sequence"/>
</dbReference>
<comment type="caution">
    <text evidence="2">The sequence shown here is derived from an EMBL/GenBank/DDBJ whole genome shotgun (WGS) entry which is preliminary data.</text>
</comment>
<dbReference type="RefSeq" id="WP_069911179.1">
    <property type="nucleotide sequence ID" value="NZ_LAJE02000278.1"/>
</dbReference>
<feature type="chain" id="PRO_5009190254" description="Outer membrane protein beta-barrel domain-containing protein" evidence="1">
    <location>
        <begin position="24"/>
        <end position="180"/>
    </location>
</feature>
<keyword evidence="3" id="KW-1185">Reference proteome</keyword>
<accession>A0A1E5XLU4</accession>
<proteinExistence type="predicted"/>
<feature type="signal peptide" evidence="1">
    <location>
        <begin position="1"/>
        <end position="23"/>
    </location>
</feature>
<protein>
    <recommendedName>
        <fullName evidence="4">Outer membrane protein beta-barrel domain-containing protein</fullName>
    </recommendedName>
</protein>
<sequence length="180" mass="18372">MLVPLRLVFAGTLLAAMVGAATASDLITVPVGSSEVAVPVATGFDWSGFYAGVYGVVQSSPVRGTEVGGGIAAGVNAQFDFFLIGGEVALHGLTGDTIDTAYGQVTGRGGVLVTDDLLAYASAGYGMELSGTGERDFLAGGGLEYAVTDDISLNAEYLRGFDLEGGNAKDQFSLGARFHF</sequence>
<evidence type="ECO:0000313" key="2">
    <source>
        <dbReference type="EMBL" id="OEO29571.1"/>
    </source>
</evidence>
<evidence type="ECO:0000256" key="1">
    <source>
        <dbReference type="SAM" id="SignalP"/>
    </source>
</evidence>
<evidence type="ECO:0000313" key="3">
    <source>
        <dbReference type="Proteomes" id="UP000095463"/>
    </source>
</evidence>
<dbReference type="InterPro" id="IPR011250">
    <property type="entry name" value="OMP/PagP_B-barrel"/>
</dbReference>